<name>A0ABS6U496_9PSEU</name>
<dbReference type="Proteomes" id="UP000694300">
    <property type="component" value="Unassembled WGS sequence"/>
</dbReference>
<gene>
    <name evidence="2" type="ORF">I4I82_04700</name>
</gene>
<dbReference type="Pfam" id="PF00355">
    <property type="entry name" value="Rieske"/>
    <property type="match status" value="1"/>
</dbReference>
<proteinExistence type="predicted"/>
<evidence type="ECO:0000259" key="1">
    <source>
        <dbReference type="PROSITE" id="PS51296"/>
    </source>
</evidence>
<evidence type="ECO:0000313" key="3">
    <source>
        <dbReference type="Proteomes" id="UP000694300"/>
    </source>
</evidence>
<dbReference type="InterPro" id="IPR017941">
    <property type="entry name" value="Rieske_2Fe-2S"/>
</dbReference>
<accession>A0ABS6U496</accession>
<dbReference type="PROSITE" id="PS51296">
    <property type="entry name" value="RIESKE"/>
    <property type="match status" value="1"/>
</dbReference>
<keyword evidence="3" id="KW-1185">Reference proteome</keyword>
<feature type="domain" description="Rieske" evidence="1">
    <location>
        <begin position="1"/>
        <end position="95"/>
    </location>
</feature>
<dbReference type="EMBL" id="JADQDF010000001">
    <property type="protein sequence ID" value="MBW0126979.1"/>
    <property type="molecule type" value="Genomic_DNA"/>
</dbReference>
<sequence length="118" mass="13022">MSDTSIPDVPTPPGTVRRVGRWAVGTSRGEDFAVSRRCRHQLADMSKGTVDADGCLVCPWHASRYDVRTGRMVDGPRGFFFYRGPTPGYSALVLSYAKHLALRVGRVVRTAGRITVQR</sequence>
<organism evidence="2 3">
    <name type="scientific">Pseudonocardia oceani</name>
    <dbReference type="NCBI Taxonomy" id="2792013"/>
    <lineage>
        <taxon>Bacteria</taxon>
        <taxon>Bacillati</taxon>
        <taxon>Actinomycetota</taxon>
        <taxon>Actinomycetes</taxon>
        <taxon>Pseudonocardiales</taxon>
        <taxon>Pseudonocardiaceae</taxon>
        <taxon>Pseudonocardia</taxon>
    </lineage>
</organism>
<protein>
    <submittedName>
        <fullName evidence="2">Rieske (2Fe-2S) protein</fullName>
    </submittedName>
</protein>
<comment type="caution">
    <text evidence="2">The sequence shown here is derived from an EMBL/GenBank/DDBJ whole genome shotgun (WGS) entry which is preliminary data.</text>
</comment>
<evidence type="ECO:0000313" key="2">
    <source>
        <dbReference type="EMBL" id="MBW0126979.1"/>
    </source>
</evidence>
<dbReference type="CDD" id="cd03467">
    <property type="entry name" value="Rieske"/>
    <property type="match status" value="1"/>
</dbReference>
<reference evidence="2 3" key="1">
    <citation type="submission" date="2020-11" db="EMBL/GenBank/DDBJ databases">
        <title>Pseudonocardia abyssalis sp. nov. and Pseudonocardia oceani sp. nov., description and phylogenomic analysis of two novel actinomycetes isolated from the deep Southern Ocean.</title>
        <authorList>
            <person name="Parra J."/>
        </authorList>
    </citation>
    <scope>NUCLEOTIDE SEQUENCE [LARGE SCALE GENOMIC DNA]</scope>
    <source>
        <strain evidence="3">KRD185</strain>
    </source>
</reference>